<evidence type="ECO:0000313" key="2">
    <source>
        <dbReference type="Proteomes" id="UP000202786"/>
    </source>
</evidence>
<proteinExistence type="predicted"/>
<dbReference type="GeneID" id="16193909"/>
<gene>
    <name evidence="1" type="primary">314</name>
    <name evidence="1" type="ORF">HGTV1_314</name>
</gene>
<reference evidence="1 2" key="1">
    <citation type="submission" date="2012-12" db="EMBL/GenBank/DDBJ databases">
        <authorList>
            <person name="Sencilo A."/>
            <person name="Jacobs-Sera D."/>
            <person name="Russell D.A."/>
            <person name="Ko C."/>
            <person name="Atanasova N."/>
            <person name="Osterlund E."/>
            <person name="Oksanen H.M."/>
            <person name="Bamford D.H."/>
            <person name="Hatfull G.F."/>
            <person name="Roine E."/>
            <person name="Hendrix R.W."/>
        </authorList>
    </citation>
    <scope>NUCLEOTIDE SEQUENCE [LARGE SCALE GENOMIC DNA]</scope>
</reference>
<dbReference type="EMBL" id="KC292026">
    <property type="protein sequence ID" value="AGM11611.1"/>
    <property type="molecule type" value="Genomic_DNA"/>
</dbReference>
<evidence type="ECO:0000313" key="1">
    <source>
        <dbReference type="EMBL" id="AGM11611.1"/>
    </source>
</evidence>
<protein>
    <submittedName>
        <fullName evidence="1">Uncharacterized protein</fullName>
    </submittedName>
</protein>
<sequence>MRGGIAYIARTNYEGTSRARCTTRGLLEVIILYYDRFKITANFDCAVADSDTIVLFVSIRRGVKNHYKLPLG</sequence>
<dbReference type="RefSeq" id="YP_008059489.1">
    <property type="nucleotide sequence ID" value="NC_021328.1"/>
</dbReference>
<keyword evidence="2" id="KW-1185">Reference proteome</keyword>
<organism evidence="1 2">
    <name type="scientific">Halogranum tailed virus 1</name>
    <dbReference type="NCBI Taxonomy" id="1273749"/>
    <lineage>
        <taxon>Viruses</taxon>
        <taxon>Duplodnaviria</taxon>
        <taxon>Heunggongvirae</taxon>
        <taxon>Uroviricota</taxon>
        <taxon>Caudoviricetes</taxon>
        <taxon>Thumleimavirales</taxon>
        <taxon>Halomagnusviridae</taxon>
        <taxon>Hagravirus</taxon>
        <taxon>Hagravirus capitaneum</taxon>
        <taxon>Hagravirus HGTV1</taxon>
    </lineage>
</organism>
<dbReference type="KEGG" id="vg:16193909"/>
<accession>R4TH45</accession>
<dbReference type="Proteomes" id="UP000202786">
    <property type="component" value="Segment"/>
</dbReference>
<name>R4TH45_9CAUD</name>